<reference evidence="3" key="1">
    <citation type="submission" date="2009-01" db="EMBL/GenBank/DDBJ databases">
        <title>Complete sequence of Anaeromyxobacter dehalogenans 2CP-1.</title>
        <authorList>
            <consortium name="US DOE Joint Genome Institute"/>
            <person name="Lucas S."/>
            <person name="Copeland A."/>
            <person name="Lapidus A."/>
            <person name="Glavina del Rio T."/>
            <person name="Dalin E."/>
            <person name="Tice H."/>
            <person name="Bruce D."/>
            <person name="Goodwin L."/>
            <person name="Pitluck S."/>
            <person name="Saunders E."/>
            <person name="Brettin T."/>
            <person name="Detter J.C."/>
            <person name="Han C."/>
            <person name="Larimer F."/>
            <person name="Land M."/>
            <person name="Hauser L."/>
            <person name="Kyrpides N."/>
            <person name="Ovchinnikova G."/>
            <person name="Beliaev A.S."/>
            <person name="Richardson P."/>
        </authorList>
    </citation>
    <scope>NUCLEOTIDE SEQUENCE</scope>
    <source>
        <strain evidence="3">2CP-1</strain>
    </source>
</reference>
<dbReference type="Proteomes" id="UP000007089">
    <property type="component" value="Chromosome"/>
</dbReference>
<dbReference type="InterPro" id="IPR018151">
    <property type="entry name" value="TF_GreA/GreB_CS"/>
</dbReference>
<dbReference type="GO" id="GO:0032784">
    <property type="term" value="P:regulation of DNA-templated transcription elongation"/>
    <property type="evidence" value="ECO:0007669"/>
    <property type="project" value="InterPro"/>
</dbReference>
<dbReference type="EMBL" id="CP001359">
    <property type="protein sequence ID" value="ACL65180.1"/>
    <property type="molecule type" value="Genomic_DNA"/>
</dbReference>
<dbReference type="InterPro" id="IPR023459">
    <property type="entry name" value="Tscrpt_elong_fac_GreA/B_fam"/>
</dbReference>
<feature type="region of interest" description="Disordered" evidence="1">
    <location>
        <begin position="1"/>
        <end position="21"/>
    </location>
</feature>
<dbReference type="GO" id="GO:0003677">
    <property type="term" value="F:DNA binding"/>
    <property type="evidence" value="ECO:0007669"/>
    <property type="project" value="InterPro"/>
</dbReference>
<dbReference type="PIRSF" id="PIRSF006092">
    <property type="entry name" value="GreA_GreB"/>
    <property type="match status" value="1"/>
</dbReference>
<proteinExistence type="predicted"/>
<evidence type="ECO:0000259" key="2">
    <source>
        <dbReference type="Pfam" id="PF01272"/>
    </source>
</evidence>
<dbReference type="Gene3D" id="3.10.50.30">
    <property type="entry name" value="Transcription elongation factor, GreA/GreB, C-terminal domain"/>
    <property type="match status" value="1"/>
</dbReference>
<protein>
    <submittedName>
        <fullName evidence="3">GreA/GreB family elongation factor</fullName>
    </submittedName>
</protein>
<keyword evidence="3" id="KW-0251">Elongation factor</keyword>
<evidence type="ECO:0000313" key="3">
    <source>
        <dbReference type="EMBL" id="ACL65180.1"/>
    </source>
</evidence>
<name>B8J6J9_ANAD2</name>
<dbReference type="HOGENOM" id="CLU_101379_3_1_7"/>
<dbReference type="GO" id="GO:0003746">
    <property type="term" value="F:translation elongation factor activity"/>
    <property type="evidence" value="ECO:0007669"/>
    <property type="project" value="UniProtKB-KW"/>
</dbReference>
<dbReference type="RefSeq" id="WP_012633101.1">
    <property type="nucleotide sequence ID" value="NC_011891.1"/>
</dbReference>
<evidence type="ECO:0000313" key="4">
    <source>
        <dbReference type="Proteomes" id="UP000007089"/>
    </source>
</evidence>
<dbReference type="GO" id="GO:0070063">
    <property type="term" value="F:RNA polymerase binding"/>
    <property type="evidence" value="ECO:0007669"/>
    <property type="project" value="InterPro"/>
</dbReference>
<dbReference type="SUPFAM" id="SSF54534">
    <property type="entry name" value="FKBP-like"/>
    <property type="match status" value="1"/>
</dbReference>
<dbReference type="InterPro" id="IPR001437">
    <property type="entry name" value="Tscrpt_elong_fac_GreA/B_C"/>
</dbReference>
<dbReference type="KEGG" id="acp:A2cp1_1838"/>
<feature type="domain" description="Transcription elongation factor GreA/GreB C-terminal" evidence="2">
    <location>
        <begin position="91"/>
        <end position="164"/>
    </location>
</feature>
<evidence type="ECO:0000256" key="1">
    <source>
        <dbReference type="SAM" id="MobiDB-lite"/>
    </source>
</evidence>
<dbReference type="AlphaFoldDB" id="B8J6J9"/>
<dbReference type="PANTHER" id="PTHR30437:SF6">
    <property type="entry name" value="TRANSCRIPTION ELONGATION FACTOR GREB"/>
    <property type="match status" value="1"/>
</dbReference>
<dbReference type="PANTHER" id="PTHR30437">
    <property type="entry name" value="TRANSCRIPTION ELONGATION FACTOR GREA"/>
    <property type="match status" value="1"/>
</dbReference>
<dbReference type="GO" id="GO:0006354">
    <property type="term" value="P:DNA-templated transcription elongation"/>
    <property type="evidence" value="ECO:0007669"/>
    <property type="project" value="TreeGrafter"/>
</dbReference>
<dbReference type="InterPro" id="IPR036953">
    <property type="entry name" value="GreA/GreB_C_sf"/>
</dbReference>
<dbReference type="Pfam" id="PF01272">
    <property type="entry name" value="GreA_GreB"/>
    <property type="match status" value="1"/>
</dbReference>
<organism evidence="3 4">
    <name type="scientific">Anaeromyxobacter dehalogenans (strain ATCC BAA-258 / DSM 21875 / 2CP-1)</name>
    <dbReference type="NCBI Taxonomy" id="455488"/>
    <lineage>
        <taxon>Bacteria</taxon>
        <taxon>Pseudomonadati</taxon>
        <taxon>Myxococcota</taxon>
        <taxon>Myxococcia</taxon>
        <taxon>Myxococcales</taxon>
        <taxon>Cystobacterineae</taxon>
        <taxon>Anaeromyxobacteraceae</taxon>
        <taxon>Anaeromyxobacter</taxon>
    </lineage>
</organism>
<sequence length="168" mass="17823">MSKAFTSEETPDLGPVVRPPPRLAPGEVRYVTPEGQAALREALARLRAERADAARLPDAERAPRLADLDARIAALDATLGALTVLGPEATPEGQVGFGTWVTVEEEDGRRVTWRLVGPDEADARRGLISAGSPVARALLGRRAGEVVEVHRPGGEAELTVVAVRRTAP</sequence>
<accession>B8J6J9</accession>
<dbReference type="FunFam" id="3.10.50.30:FF:000001">
    <property type="entry name" value="Transcription elongation factor GreA"/>
    <property type="match status" value="1"/>
</dbReference>
<gene>
    <name evidence="3" type="ordered locus">A2cp1_1838</name>
</gene>
<dbReference type="PROSITE" id="PS00830">
    <property type="entry name" value="GREAB_2"/>
    <property type="match status" value="1"/>
</dbReference>
<keyword evidence="3" id="KW-0648">Protein biosynthesis</keyword>
<keyword evidence="4" id="KW-1185">Reference proteome</keyword>